<keyword evidence="1" id="KW-0812">Transmembrane</keyword>
<keyword evidence="1" id="KW-0472">Membrane</keyword>
<evidence type="ECO:0008006" key="4">
    <source>
        <dbReference type="Google" id="ProtNLM"/>
    </source>
</evidence>
<evidence type="ECO:0000256" key="1">
    <source>
        <dbReference type="SAM" id="Phobius"/>
    </source>
</evidence>
<keyword evidence="1" id="KW-1133">Transmembrane helix</keyword>
<dbReference type="EMBL" id="JAJNCT010000005">
    <property type="protein sequence ID" value="MCD2164724.1"/>
    <property type="molecule type" value="Genomic_DNA"/>
</dbReference>
<comment type="caution">
    <text evidence="2">The sequence shown here is derived from an EMBL/GenBank/DDBJ whole genome shotgun (WGS) entry which is preliminary data.</text>
</comment>
<dbReference type="AlphaFoldDB" id="A0AAW4XT72"/>
<name>A0AAW4XT72_9BURK</name>
<gene>
    <name evidence="2" type="ORF">LPW39_06200</name>
</gene>
<evidence type="ECO:0000313" key="3">
    <source>
        <dbReference type="Proteomes" id="UP001199260"/>
    </source>
</evidence>
<protein>
    <recommendedName>
        <fullName evidence="4">DUF3533 domain-containing protein</fullName>
    </recommendedName>
</protein>
<accession>A0AAW4XT72</accession>
<dbReference type="Proteomes" id="UP001199260">
    <property type="component" value="Unassembled WGS sequence"/>
</dbReference>
<feature type="transmembrane region" description="Helical" evidence="1">
    <location>
        <begin position="12"/>
        <end position="33"/>
    </location>
</feature>
<dbReference type="RefSeq" id="WP_230772419.1">
    <property type="nucleotide sequence ID" value="NZ_JAJNCT010000005.1"/>
</dbReference>
<proteinExistence type="predicted"/>
<keyword evidence="3" id="KW-1185">Reference proteome</keyword>
<organism evidence="2 3">
    <name type="scientific">Comamonas koreensis</name>
    <dbReference type="NCBI Taxonomy" id="160825"/>
    <lineage>
        <taxon>Bacteria</taxon>
        <taxon>Pseudomonadati</taxon>
        <taxon>Pseudomonadota</taxon>
        <taxon>Betaproteobacteria</taxon>
        <taxon>Burkholderiales</taxon>
        <taxon>Comamonadaceae</taxon>
        <taxon>Comamonas</taxon>
    </lineage>
</organism>
<reference evidence="2 3" key="1">
    <citation type="submission" date="2021-11" db="EMBL/GenBank/DDBJ databases">
        <title>Genome sequence.</title>
        <authorList>
            <person name="Sun Q."/>
        </authorList>
    </citation>
    <scope>NUCLEOTIDE SEQUENCE [LARGE SCALE GENOMIC DNA]</scope>
    <source>
        <strain evidence="2 3">KCTC 12005</strain>
    </source>
</reference>
<sequence length="306" mass="33238">MLGKIESALLYLMRLVMVVLVLFTLFNFALWSWGAAHKPSPETAAEEMHKGRDWAALKISDEELKKITYSDFGYGDSSQVVHDGKLASDTAVVAAFAEVDTLVRAAIERNPVQRKKLEDDNSERGLAPAQPLPALVEAMHAKEQAGNDIAAMDAATAASAAAEAADGDGWEPQPTSIGEVLLNQTRSIISSYNYDAGRAFVLGAPAALKTLLADPQVQAGISKQTASIAVSNLLLNYNMVFSAKAGESDMQTPTSGWLQRLIEPSNLLVFTVLLWSFVFLMMIVVFLRVERHLRTMSQDGKALAQR</sequence>
<evidence type="ECO:0000313" key="2">
    <source>
        <dbReference type="EMBL" id="MCD2164724.1"/>
    </source>
</evidence>
<feature type="transmembrane region" description="Helical" evidence="1">
    <location>
        <begin position="267"/>
        <end position="287"/>
    </location>
</feature>